<dbReference type="PANTHER" id="PTHR48051:SF1">
    <property type="entry name" value="RAS SUPPRESSOR PROTEIN 1"/>
    <property type="match status" value="1"/>
</dbReference>
<evidence type="ECO:0000256" key="2">
    <source>
        <dbReference type="ARBA" id="ARBA00022737"/>
    </source>
</evidence>
<dbReference type="Pfam" id="PF07714">
    <property type="entry name" value="PK_Tyr_Ser-Thr"/>
    <property type="match status" value="1"/>
</dbReference>
<dbReference type="Gene3D" id="3.80.10.10">
    <property type="entry name" value="Ribonuclease Inhibitor"/>
    <property type="match status" value="1"/>
</dbReference>
<dbReference type="SUPFAM" id="SSF52058">
    <property type="entry name" value="L domain-like"/>
    <property type="match status" value="1"/>
</dbReference>
<dbReference type="InterPro" id="IPR001245">
    <property type="entry name" value="Ser-Thr/Tyr_kinase_cat_dom"/>
</dbReference>
<dbReference type="GO" id="GO:0004672">
    <property type="term" value="F:protein kinase activity"/>
    <property type="evidence" value="ECO:0007669"/>
    <property type="project" value="InterPro"/>
</dbReference>
<evidence type="ECO:0000259" key="3">
    <source>
        <dbReference type="PROSITE" id="PS50011"/>
    </source>
</evidence>
<gene>
    <name evidence="4" type="ORF">MMYC01_202661</name>
</gene>
<organism evidence="4 5">
    <name type="scientific">Madurella mycetomatis</name>
    <dbReference type="NCBI Taxonomy" id="100816"/>
    <lineage>
        <taxon>Eukaryota</taxon>
        <taxon>Fungi</taxon>
        <taxon>Dikarya</taxon>
        <taxon>Ascomycota</taxon>
        <taxon>Pezizomycotina</taxon>
        <taxon>Sordariomycetes</taxon>
        <taxon>Sordariomycetidae</taxon>
        <taxon>Sordariales</taxon>
        <taxon>Sordariales incertae sedis</taxon>
        <taxon>Madurella</taxon>
    </lineage>
</organism>
<dbReference type="InterPro" id="IPR011009">
    <property type="entry name" value="Kinase-like_dom_sf"/>
</dbReference>
<evidence type="ECO:0000313" key="4">
    <source>
        <dbReference type="EMBL" id="KXX81445.1"/>
    </source>
</evidence>
<dbReference type="Proteomes" id="UP000078237">
    <property type="component" value="Unassembled WGS sequence"/>
</dbReference>
<evidence type="ECO:0000256" key="1">
    <source>
        <dbReference type="ARBA" id="ARBA00022614"/>
    </source>
</evidence>
<dbReference type="EMBL" id="LCTW02000035">
    <property type="protein sequence ID" value="KXX81445.1"/>
    <property type="molecule type" value="Genomic_DNA"/>
</dbReference>
<protein>
    <submittedName>
        <fullName evidence="4">Leucine-rich repeat-containing protein 28</fullName>
    </submittedName>
</protein>
<feature type="domain" description="Protein kinase" evidence="3">
    <location>
        <begin position="210"/>
        <end position="465"/>
    </location>
</feature>
<dbReference type="OrthoDB" id="1668230at2759"/>
<dbReference type="Gene3D" id="1.10.510.10">
    <property type="entry name" value="Transferase(Phosphotransferase) domain 1"/>
    <property type="match status" value="1"/>
</dbReference>
<keyword evidence="1" id="KW-0433">Leucine-rich repeat</keyword>
<dbReference type="GO" id="GO:0005524">
    <property type="term" value="F:ATP binding"/>
    <property type="evidence" value="ECO:0007669"/>
    <property type="project" value="InterPro"/>
</dbReference>
<evidence type="ECO:0000313" key="5">
    <source>
        <dbReference type="Proteomes" id="UP000078237"/>
    </source>
</evidence>
<dbReference type="InterPro" id="IPR050216">
    <property type="entry name" value="LRR_domain-containing"/>
</dbReference>
<keyword evidence="5" id="KW-1185">Reference proteome</keyword>
<name>A0A175WCT1_9PEZI</name>
<dbReference type="InterPro" id="IPR000719">
    <property type="entry name" value="Prot_kinase_dom"/>
</dbReference>
<dbReference type="SUPFAM" id="SSF56112">
    <property type="entry name" value="Protein kinase-like (PK-like)"/>
    <property type="match status" value="1"/>
</dbReference>
<dbReference type="Gene3D" id="3.30.200.20">
    <property type="entry name" value="Phosphorylase Kinase, domain 1"/>
    <property type="match status" value="1"/>
</dbReference>
<sequence length="465" mass="49940">MHDFEVLKSGGYRSARLKQLKLACPLAVFPDEILDLGETLEQLDLSGTGLCSLPANFGTALPNLKAAFFSDCRFKVYPKELAACDTLETVDFSHNGMENIPEDGFPPRLRWLILTGNRIASLPASIGRCGRLQKCMLAGNRLRDLPPEMARCTKLGLLRLSSNCFEALPGWLFTLPELAFLSFAGNPCASPTMNGVRTAPGLASIDWVGLEVQQTLGEGASGIVYQGVWKQSPQYAEEVMIKFFRGALSNDGNPADDMAACLAAGAHESLVAVLGRVHGQPDEDVTGPEGGQYQGGIVMQLIPPHYTVLGQPPSLATCTRDRFCEDTSLGISCVLSMLTGVAGAAAHLHARGISHGDLYAHNILASSGDAHAVLGGFGAATVYGDGSARDCGIEKLEVLAFAHLVEDMLGLIKEDQDQSAELQRGLWNLHARCAMPTVDTRPRFDEVVEELEGMIGWRGMMRIPG</sequence>
<dbReference type="PANTHER" id="PTHR48051">
    <property type="match status" value="1"/>
</dbReference>
<dbReference type="PROSITE" id="PS50011">
    <property type="entry name" value="PROTEIN_KINASE_DOM"/>
    <property type="match status" value="1"/>
</dbReference>
<proteinExistence type="predicted"/>
<dbReference type="AlphaFoldDB" id="A0A175WCT1"/>
<dbReference type="GO" id="GO:0005737">
    <property type="term" value="C:cytoplasm"/>
    <property type="evidence" value="ECO:0007669"/>
    <property type="project" value="TreeGrafter"/>
</dbReference>
<comment type="caution">
    <text evidence="4">The sequence shown here is derived from an EMBL/GenBank/DDBJ whole genome shotgun (WGS) entry which is preliminary data.</text>
</comment>
<dbReference type="InterPro" id="IPR032675">
    <property type="entry name" value="LRR_dom_sf"/>
</dbReference>
<keyword evidence="2" id="KW-0677">Repeat</keyword>
<dbReference type="STRING" id="100816.A0A175WCT1"/>
<accession>A0A175WCT1</accession>
<reference evidence="4 5" key="1">
    <citation type="journal article" date="2016" name="Genome Announc.">
        <title>Genome Sequence of Madurella mycetomatis mm55, Isolated from a Human Mycetoma Case in Sudan.</title>
        <authorList>
            <person name="Smit S."/>
            <person name="Derks M.F."/>
            <person name="Bervoets S."/>
            <person name="Fahal A."/>
            <person name="van Leeuwen W."/>
            <person name="van Belkum A."/>
            <person name="van de Sande W.W."/>
        </authorList>
    </citation>
    <scope>NUCLEOTIDE SEQUENCE [LARGE SCALE GENOMIC DNA]</scope>
    <source>
        <strain evidence="5">mm55</strain>
    </source>
</reference>
<dbReference type="VEuPathDB" id="FungiDB:MMYC01_202661"/>